<dbReference type="RefSeq" id="WP_268446067.1">
    <property type="nucleotide sequence ID" value="NZ_JAHBMK020000001.1"/>
</dbReference>
<name>A0ABT9DKV5_9BACI</name>
<protein>
    <recommendedName>
        <fullName evidence="4">Phosphatase</fullName>
    </recommendedName>
</protein>
<reference evidence="2" key="1">
    <citation type="submission" date="2023-07" db="EMBL/GenBank/DDBJ databases">
        <title>Biological control against Fusarium languescens, the causal agent of wilt in Jalapeno peppers, by a novel bacterial subspecies: Bacillus cabrialesii subsp. tritici TSO2.</title>
        <authorList>
            <person name="Montoya-Martinez A.C."/>
            <person name="Figueroa-Brambila K.M."/>
            <person name="Escalante-Beltran A."/>
            <person name="Lopez-Montoya N.D."/>
            <person name="Valenzuela-Ruiz V."/>
            <person name="Parra-Cota F.I."/>
            <person name="Estrada Alvarado M.I."/>
            <person name="De Los Santos Villalobos S."/>
        </authorList>
    </citation>
    <scope>NUCLEOTIDE SEQUENCE</scope>
    <source>
        <strain evidence="2">TSO2</strain>
    </source>
</reference>
<dbReference type="EMBL" id="JAHBMK020000001">
    <property type="protein sequence ID" value="MDO8225302.1"/>
    <property type="molecule type" value="Genomic_DNA"/>
</dbReference>
<keyword evidence="1" id="KW-0732">Signal</keyword>
<feature type="signal peptide" evidence="1">
    <location>
        <begin position="1"/>
        <end position="25"/>
    </location>
</feature>
<accession>A0ABT9DKV5</accession>
<feature type="chain" id="PRO_5046549235" description="Phosphatase" evidence="1">
    <location>
        <begin position="26"/>
        <end position="43"/>
    </location>
</feature>
<keyword evidence="3" id="KW-1185">Reference proteome</keyword>
<evidence type="ECO:0000256" key="1">
    <source>
        <dbReference type="SAM" id="SignalP"/>
    </source>
</evidence>
<evidence type="ECO:0000313" key="2">
    <source>
        <dbReference type="EMBL" id="MDO8225302.1"/>
    </source>
</evidence>
<evidence type="ECO:0000313" key="3">
    <source>
        <dbReference type="Proteomes" id="UP001177121"/>
    </source>
</evidence>
<evidence type="ECO:0008006" key="4">
    <source>
        <dbReference type="Google" id="ProtNLM"/>
    </source>
</evidence>
<sequence length="43" mass="4396">MKKFILGSVLAVTFFGLSLSLGTHANSSTASGDMQVAELPVGI</sequence>
<proteinExistence type="predicted"/>
<dbReference type="Proteomes" id="UP001177121">
    <property type="component" value="Unassembled WGS sequence"/>
</dbReference>
<gene>
    <name evidence="2" type="ORF">KHP33_010660</name>
</gene>
<organism evidence="2 3">
    <name type="scientific">Bacillus cabrialesii subsp. tritici</name>
    <dbReference type="NCBI Taxonomy" id="2944916"/>
    <lineage>
        <taxon>Bacteria</taxon>
        <taxon>Bacillati</taxon>
        <taxon>Bacillota</taxon>
        <taxon>Bacilli</taxon>
        <taxon>Bacillales</taxon>
        <taxon>Bacillaceae</taxon>
        <taxon>Bacillus</taxon>
        <taxon>Bacillus cabrialesii</taxon>
    </lineage>
</organism>
<comment type="caution">
    <text evidence="2">The sequence shown here is derived from an EMBL/GenBank/DDBJ whole genome shotgun (WGS) entry which is preliminary data.</text>
</comment>